<reference evidence="3" key="1">
    <citation type="submission" date="2021-02" db="EMBL/GenBank/DDBJ databases">
        <authorList>
            <person name="Nowell W R."/>
        </authorList>
    </citation>
    <scope>NUCLEOTIDE SEQUENCE</scope>
</reference>
<proteinExistence type="predicted"/>
<keyword evidence="1" id="KW-0472">Membrane</keyword>
<organism evidence="3 5">
    <name type="scientific">Rotaria magnacalcarata</name>
    <dbReference type="NCBI Taxonomy" id="392030"/>
    <lineage>
        <taxon>Eukaryota</taxon>
        <taxon>Metazoa</taxon>
        <taxon>Spiralia</taxon>
        <taxon>Gnathifera</taxon>
        <taxon>Rotifera</taxon>
        <taxon>Eurotatoria</taxon>
        <taxon>Bdelloidea</taxon>
        <taxon>Philodinida</taxon>
        <taxon>Philodinidae</taxon>
        <taxon>Rotaria</taxon>
    </lineage>
</organism>
<gene>
    <name evidence="2" type="ORF">BYL167_LOCUS34269</name>
    <name evidence="4" type="ORF">GIL414_LOCUS55735</name>
    <name evidence="3" type="ORF">SMN809_LOCUS35276</name>
</gene>
<sequence length="63" mass="6839">LIQRVPVAPECQAPVYERQAKVVHLKPPPPEPSGVSFIQTNILLPFLLNLISSILLIAATHCG</sequence>
<evidence type="ECO:0000313" key="4">
    <source>
        <dbReference type="EMBL" id="CAF4976207.1"/>
    </source>
</evidence>
<feature type="non-terminal residue" evidence="3">
    <location>
        <position position="1"/>
    </location>
</feature>
<dbReference type="Proteomes" id="UP000681720">
    <property type="component" value="Unassembled WGS sequence"/>
</dbReference>
<accession>A0A8S2XPR2</accession>
<protein>
    <submittedName>
        <fullName evidence="3">Uncharacterized protein</fullName>
    </submittedName>
</protein>
<comment type="caution">
    <text evidence="3">The sequence shown here is derived from an EMBL/GenBank/DDBJ whole genome shotgun (WGS) entry which is preliminary data.</text>
</comment>
<keyword evidence="1" id="KW-1133">Transmembrane helix</keyword>
<evidence type="ECO:0000313" key="2">
    <source>
        <dbReference type="EMBL" id="CAF4462409.1"/>
    </source>
</evidence>
<dbReference type="AlphaFoldDB" id="A0A8S2XPR2"/>
<dbReference type="Proteomes" id="UP000676336">
    <property type="component" value="Unassembled WGS sequence"/>
</dbReference>
<dbReference type="EMBL" id="CAJOBJ010198526">
    <property type="protein sequence ID" value="CAF4976207.1"/>
    <property type="molecule type" value="Genomic_DNA"/>
</dbReference>
<evidence type="ECO:0000313" key="5">
    <source>
        <dbReference type="Proteomes" id="UP000676336"/>
    </source>
</evidence>
<feature type="transmembrane region" description="Helical" evidence="1">
    <location>
        <begin position="37"/>
        <end position="59"/>
    </location>
</feature>
<dbReference type="Proteomes" id="UP000681967">
    <property type="component" value="Unassembled WGS sequence"/>
</dbReference>
<dbReference type="EMBL" id="CAJOBI010083701">
    <property type="protein sequence ID" value="CAF4509163.1"/>
    <property type="molecule type" value="Genomic_DNA"/>
</dbReference>
<evidence type="ECO:0000256" key="1">
    <source>
        <dbReference type="SAM" id="Phobius"/>
    </source>
</evidence>
<dbReference type="EMBL" id="CAJOBH010068943">
    <property type="protein sequence ID" value="CAF4462409.1"/>
    <property type="molecule type" value="Genomic_DNA"/>
</dbReference>
<keyword evidence="1" id="KW-0812">Transmembrane</keyword>
<evidence type="ECO:0000313" key="3">
    <source>
        <dbReference type="EMBL" id="CAF4509163.1"/>
    </source>
</evidence>
<name>A0A8S2XPR2_9BILA</name>